<name>A0A1D6HX89_MAIZE</name>
<sequence>MSWISPSTCSSSGLMVMGIHSPWLAGSPSTRCPVGHSGGCCSVFSVGSHSRDHGHKRVYSKKMYLGGCKLSQNLTVVHPAIFATLRMSLDCEQKRRNWATPKYQLQNVLIPSYKGIVFPSTFVRVENPNILQERIGASRGLAAF</sequence>
<dbReference type="EMBL" id="CM007650">
    <property type="protein sequence ID" value="ONM52835.1"/>
    <property type="molecule type" value="Genomic_DNA"/>
</dbReference>
<gene>
    <name evidence="1" type="ORF">ZEAMMB73_Zm00001d019389</name>
</gene>
<reference evidence="1" key="1">
    <citation type="submission" date="2015-12" db="EMBL/GenBank/DDBJ databases">
        <title>Update maize B73 reference genome by single molecule sequencing technologies.</title>
        <authorList>
            <consortium name="Maize Genome Sequencing Project"/>
            <person name="Ware D."/>
        </authorList>
    </citation>
    <scope>NUCLEOTIDE SEQUENCE [LARGE SCALE GENOMIC DNA]</scope>
    <source>
        <tissue evidence="1">Seedling</tissue>
    </source>
</reference>
<protein>
    <submittedName>
        <fullName evidence="1">Uncharacterized protein</fullName>
    </submittedName>
</protein>
<organism evidence="1">
    <name type="scientific">Zea mays</name>
    <name type="common">Maize</name>
    <dbReference type="NCBI Taxonomy" id="4577"/>
    <lineage>
        <taxon>Eukaryota</taxon>
        <taxon>Viridiplantae</taxon>
        <taxon>Streptophyta</taxon>
        <taxon>Embryophyta</taxon>
        <taxon>Tracheophyta</taxon>
        <taxon>Spermatophyta</taxon>
        <taxon>Magnoliopsida</taxon>
        <taxon>Liliopsida</taxon>
        <taxon>Poales</taxon>
        <taxon>Poaceae</taxon>
        <taxon>PACMAD clade</taxon>
        <taxon>Panicoideae</taxon>
        <taxon>Andropogonodae</taxon>
        <taxon>Andropogoneae</taxon>
        <taxon>Tripsacinae</taxon>
        <taxon>Zea</taxon>
    </lineage>
</organism>
<dbReference type="InParanoid" id="A0A1D6HX89"/>
<evidence type="ECO:0000313" key="1">
    <source>
        <dbReference type="EMBL" id="ONM52835.1"/>
    </source>
</evidence>
<accession>A0A1D6HX89</accession>
<proteinExistence type="predicted"/>
<dbReference type="AlphaFoldDB" id="A0A1D6HX89"/>